<proteinExistence type="predicted"/>
<evidence type="ECO:0000313" key="2">
    <source>
        <dbReference type="Proteomes" id="UP001055072"/>
    </source>
</evidence>
<keyword evidence="2" id="KW-1185">Reference proteome</keyword>
<dbReference type="Proteomes" id="UP001055072">
    <property type="component" value="Unassembled WGS sequence"/>
</dbReference>
<gene>
    <name evidence="1" type="ORF">BDY19DRAFT_997882</name>
</gene>
<accession>A0ACB8TQ11</accession>
<organism evidence="1 2">
    <name type="scientific">Irpex rosettiformis</name>
    <dbReference type="NCBI Taxonomy" id="378272"/>
    <lineage>
        <taxon>Eukaryota</taxon>
        <taxon>Fungi</taxon>
        <taxon>Dikarya</taxon>
        <taxon>Basidiomycota</taxon>
        <taxon>Agaricomycotina</taxon>
        <taxon>Agaricomycetes</taxon>
        <taxon>Polyporales</taxon>
        <taxon>Irpicaceae</taxon>
        <taxon>Irpex</taxon>
    </lineage>
</organism>
<dbReference type="EMBL" id="MU274946">
    <property type="protein sequence ID" value="KAI0084162.1"/>
    <property type="molecule type" value="Genomic_DNA"/>
</dbReference>
<sequence>MVLVRICITSLCTTTVPSPSLPTHSPVPPEVPLEVQPVLVHQSVFVVKFLEDAFVVVQALRNPGPQGELSSAQTFILDKPDFLLPLREEATSRFIMRQHLHHDFALSRAGFFSLQVFRFIHFNSRAFEQCPDDYRQVEFSSAQEYDEYLANLRNHFPHKTDSFFCDPRAFGQCIKERTASRFTDYWIVSQSADYKWPPSRVFSEAWKEMKTFKKNSNKSGNSVWKGMGELSLYMLIADLHYADIVDAPTPQDVACAVSAIRKGGFFGLEKLGYVTERASKTAIEKAFVQFYEDITERLSEEQRARFKWDSIVAEHTLCKFSRAHRAGHYQL</sequence>
<reference evidence="1" key="1">
    <citation type="journal article" date="2021" name="Environ. Microbiol.">
        <title>Gene family expansions and transcriptome signatures uncover fungal adaptations to wood decay.</title>
        <authorList>
            <person name="Hage H."/>
            <person name="Miyauchi S."/>
            <person name="Viragh M."/>
            <person name="Drula E."/>
            <person name="Min B."/>
            <person name="Chaduli D."/>
            <person name="Navarro D."/>
            <person name="Favel A."/>
            <person name="Norest M."/>
            <person name="Lesage-Meessen L."/>
            <person name="Balint B."/>
            <person name="Merenyi Z."/>
            <person name="de Eugenio L."/>
            <person name="Morin E."/>
            <person name="Martinez A.T."/>
            <person name="Baldrian P."/>
            <person name="Stursova M."/>
            <person name="Martinez M.J."/>
            <person name="Novotny C."/>
            <person name="Magnuson J.K."/>
            <person name="Spatafora J.W."/>
            <person name="Maurice S."/>
            <person name="Pangilinan J."/>
            <person name="Andreopoulos W."/>
            <person name="LaButti K."/>
            <person name="Hundley H."/>
            <person name="Na H."/>
            <person name="Kuo A."/>
            <person name="Barry K."/>
            <person name="Lipzen A."/>
            <person name="Henrissat B."/>
            <person name="Riley R."/>
            <person name="Ahrendt S."/>
            <person name="Nagy L.G."/>
            <person name="Grigoriev I.V."/>
            <person name="Martin F."/>
            <person name="Rosso M.N."/>
        </authorList>
    </citation>
    <scope>NUCLEOTIDE SEQUENCE</scope>
    <source>
        <strain evidence="1">CBS 384.51</strain>
    </source>
</reference>
<comment type="caution">
    <text evidence="1">The sequence shown here is derived from an EMBL/GenBank/DDBJ whole genome shotgun (WGS) entry which is preliminary data.</text>
</comment>
<evidence type="ECO:0000313" key="1">
    <source>
        <dbReference type="EMBL" id="KAI0084162.1"/>
    </source>
</evidence>
<protein>
    <submittedName>
        <fullName evidence="1">Uncharacterized protein</fullName>
    </submittedName>
</protein>
<name>A0ACB8TQ11_9APHY</name>